<protein>
    <submittedName>
        <fullName evidence="2">Uncharacterized protein</fullName>
    </submittedName>
</protein>
<organism evidence="2 3">
    <name type="scientific">Streptomyces umbrinus</name>
    <dbReference type="NCBI Taxonomy" id="67370"/>
    <lineage>
        <taxon>Bacteria</taxon>
        <taxon>Bacillati</taxon>
        <taxon>Actinomycetota</taxon>
        <taxon>Actinomycetes</taxon>
        <taxon>Kitasatosporales</taxon>
        <taxon>Streptomycetaceae</taxon>
        <taxon>Streptomyces</taxon>
        <taxon>Streptomyces phaeochromogenes group</taxon>
    </lineage>
</organism>
<dbReference type="EMBL" id="JAUSZI010000002">
    <property type="protein sequence ID" value="MDQ1026817.1"/>
    <property type="molecule type" value="Genomic_DNA"/>
</dbReference>
<feature type="region of interest" description="Disordered" evidence="1">
    <location>
        <begin position="12"/>
        <end position="47"/>
    </location>
</feature>
<evidence type="ECO:0000256" key="1">
    <source>
        <dbReference type="SAM" id="MobiDB-lite"/>
    </source>
</evidence>
<comment type="caution">
    <text evidence="2">The sequence shown here is derived from an EMBL/GenBank/DDBJ whole genome shotgun (WGS) entry which is preliminary data.</text>
</comment>
<evidence type="ECO:0000313" key="2">
    <source>
        <dbReference type="EMBL" id="MDQ1026817.1"/>
    </source>
</evidence>
<proteinExistence type="predicted"/>
<evidence type="ECO:0000313" key="3">
    <source>
        <dbReference type="Proteomes" id="UP001230328"/>
    </source>
</evidence>
<feature type="compositionally biased region" description="Low complexity" evidence="1">
    <location>
        <begin position="20"/>
        <end position="35"/>
    </location>
</feature>
<name>A0ABU0STJ7_9ACTN</name>
<dbReference type="Proteomes" id="UP001230328">
    <property type="component" value="Unassembled WGS sequence"/>
</dbReference>
<gene>
    <name evidence="2" type="ORF">QF035_004399</name>
</gene>
<accession>A0ABU0STJ7</accession>
<keyword evidence="3" id="KW-1185">Reference proteome</keyword>
<reference evidence="2 3" key="1">
    <citation type="submission" date="2023-07" db="EMBL/GenBank/DDBJ databases">
        <title>Comparative genomics of wheat-associated soil bacteria to identify genetic determinants of phenazine resistance.</title>
        <authorList>
            <person name="Mouncey N."/>
        </authorList>
    </citation>
    <scope>NUCLEOTIDE SEQUENCE [LARGE SCALE GENOMIC DNA]</scope>
    <source>
        <strain evidence="2 3">V2I4</strain>
    </source>
</reference>
<sequence length="55" mass="5878">MINRVFRECCDRMKKGAGSEGSNSRSGSSRGIDNGPHQALVPLSDHDLAHVGRAV</sequence>